<reference evidence="4" key="1">
    <citation type="submission" date="2021-01" db="EMBL/GenBank/DDBJ databases">
        <authorList>
            <person name="Corre E."/>
            <person name="Pelletier E."/>
            <person name="Niang G."/>
            <person name="Scheremetjew M."/>
            <person name="Finn R."/>
            <person name="Kale V."/>
            <person name="Holt S."/>
            <person name="Cochrane G."/>
            <person name="Meng A."/>
            <person name="Brown T."/>
            <person name="Cohen L."/>
        </authorList>
    </citation>
    <scope>NUCLEOTIDE SEQUENCE</scope>
    <source>
        <strain evidence="4">PLY182g</strain>
    </source>
</reference>
<protein>
    <recommendedName>
        <fullName evidence="2">Mitochondrial fission process protein 1</fullName>
    </recommendedName>
    <alternativeName>
        <fullName evidence="3">Mitochondrial 18 kDa protein</fullName>
    </alternativeName>
</protein>
<dbReference type="InterPro" id="IPR019560">
    <property type="entry name" value="Mitochondrial_18_kDa_protein"/>
</dbReference>
<dbReference type="PANTHER" id="PTHR11001">
    <property type="entry name" value="MITOCHONDRIAL FISSION PROCESS PROTEIN 1"/>
    <property type="match status" value="1"/>
</dbReference>
<dbReference type="AlphaFoldDB" id="A0A7S0LDM7"/>
<gene>
    <name evidence="4" type="ORF">CPEL01642_LOCUS13121</name>
</gene>
<dbReference type="GO" id="GO:0005739">
    <property type="term" value="C:mitochondrion"/>
    <property type="evidence" value="ECO:0007669"/>
    <property type="project" value="TreeGrafter"/>
</dbReference>
<accession>A0A7S0LDM7</accession>
<dbReference type="EMBL" id="HBEY01027714">
    <property type="protein sequence ID" value="CAD8609743.1"/>
    <property type="molecule type" value="Transcribed_RNA"/>
</dbReference>
<organism evidence="4">
    <name type="scientific">Coccolithus braarudii</name>
    <dbReference type="NCBI Taxonomy" id="221442"/>
    <lineage>
        <taxon>Eukaryota</taxon>
        <taxon>Haptista</taxon>
        <taxon>Haptophyta</taxon>
        <taxon>Prymnesiophyceae</taxon>
        <taxon>Coccolithales</taxon>
        <taxon>Coccolithaceae</taxon>
        <taxon>Coccolithus</taxon>
    </lineage>
</organism>
<name>A0A7S0LDM7_9EUKA</name>
<evidence type="ECO:0000256" key="2">
    <source>
        <dbReference type="ARBA" id="ARBA00017835"/>
    </source>
</evidence>
<comment type="similarity">
    <text evidence="1">Belongs to the MTFP1 family.</text>
</comment>
<dbReference type="GO" id="GO:0000266">
    <property type="term" value="P:mitochondrial fission"/>
    <property type="evidence" value="ECO:0007669"/>
    <property type="project" value="TreeGrafter"/>
</dbReference>
<sequence>MSSAPPDIDLLRTGLARYLGYANELGEAFHPLAPGWCYNASYAVAGTYVCADAAWRARALPADAPRSGALEAADTLLWQSLASVAIPGAVINRIVWAAGKFAPPASRIPTIAGLCAIPLIIKPIDHGVDAALDTFVRPLYPKQKEE</sequence>
<dbReference type="PANTHER" id="PTHR11001:SF2">
    <property type="entry name" value="MITOCHONDRIAL FISSION PROCESS PROTEIN 1"/>
    <property type="match status" value="1"/>
</dbReference>
<evidence type="ECO:0000256" key="1">
    <source>
        <dbReference type="ARBA" id="ARBA00009224"/>
    </source>
</evidence>
<evidence type="ECO:0000256" key="3">
    <source>
        <dbReference type="ARBA" id="ARBA00029631"/>
    </source>
</evidence>
<proteinExistence type="inferred from homology"/>
<dbReference type="Pfam" id="PF10558">
    <property type="entry name" value="MTP18"/>
    <property type="match status" value="1"/>
</dbReference>
<evidence type="ECO:0000313" key="4">
    <source>
        <dbReference type="EMBL" id="CAD8609743.1"/>
    </source>
</evidence>